<evidence type="ECO:0008006" key="4">
    <source>
        <dbReference type="Google" id="ProtNLM"/>
    </source>
</evidence>
<accession>A0A284R6P1</accession>
<feature type="compositionally biased region" description="Polar residues" evidence="1">
    <location>
        <begin position="102"/>
        <end position="116"/>
    </location>
</feature>
<keyword evidence="3" id="KW-1185">Reference proteome</keyword>
<dbReference type="OrthoDB" id="5552562at2759"/>
<evidence type="ECO:0000256" key="1">
    <source>
        <dbReference type="SAM" id="MobiDB-lite"/>
    </source>
</evidence>
<name>A0A284R6P1_ARMOS</name>
<organism evidence="2 3">
    <name type="scientific">Armillaria ostoyae</name>
    <name type="common">Armillaria root rot fungus</name>
    <dbReference type="NCBI Taxonomy" id="47428"/>
    <lineage>
        <taxon>Eukaryota</taxon>
        <taxon>Fungi</taxon>
        <taxon>Dikarya</taxon>
        <taxon>Basidiomycota</taxon>
        <taxon>Agaricomycotina</taxon>
        <taxon>Agaricomycetes</taxon>
        <taxon>Agaricomycetidae</taxon>
        <taxon>Agaricales</taxon>
        <taxon>Marasmiineae</taxon>
        <taxon>Physalacriaceae</taxon>
        <taxon>Armillaria</taxon>
    </lineage>
</organism>
<dbReference type="STRING" id="47428.A0A284R6P1"/>
<dbReference type="EMBL" id="FUEG01000005">
    <property type="protein sequence ID" value="SJL04354.1"/>
    <property type="molecule type" value="Genomic_DNA"/>
</dbReference>
<dbReference type="Proteomes" id="UP000219338">
    <property type="component" value="Unassembled WGS sequence"/>
</dbReference>
<dbReference type="AlphaFoldDB" id="A0A284R6P1"/>
<evidence type="ECO:0000313" key="2">
    <source>
        <dbReference type="EMBL" id="SJL04354.1"/>
    </source>
</evidence>
<protein>
    <recommendedName>
        <fullName evidence="4">DUF4939 domain-containing protein</fullName>
    </recommendedName>
</protein>
<proteinExistence type="predicted"/>
<evidence type="ECO:0000313" key="3">
    <source>
        <dbReference type="Proteomes" id="UP000219338"/>
    </source>
</evidence>
<feature type="compositionally biased region" description="Polar residues" evidence="1">
    <location>
        <begin position="62"/>
        <end position="79"/>
    </location>
</feature>
<gene>
    <name evidence="2" type="ORF">ARMOST_07720</name>
</gene>
<sequence length="289" mass="31621">MSTIFTYPPDAEDSRRKKTPIFSMDDIPAFASKENPELFRSASVRGQPSHRETYIYSNFTTRHSNLNSKTPNLFNTPRGTSHHQRTGLFDRYHNDPVPETLAPQSTNGGQSDSPDTVSDDKEESETPTHTPHHCNPDNNPPDNQPGGPNGPRGPGGPGGPDGPGGPSGPGGPNGLGSPRGPNNGSNERDFLLDPWKLKAFIVSLQLNFNDRPTAFATDASKVNYTISFLSGTTLDWFKPDILQPNLRNLPAWQYSYTAFLDELQTNFGPFDAIGDTKDALKHLQMCNGD</sequence>
<reference evidence="3" key="1">
    <citation type="journal article" date="2017" name="Nat. Ecol. Evol.">
        <title>Genome expansion and lineage-specific genetic innovations in the forest pathogenic fungi Armillaria.</title>
        <authorList>
            <person name="Sipos G."/>
            <person name="Prasanna A.N."/>
            <person name="Walter M.C."/>
            <person name="O'Connor E."/>
            <person name="Balint B."/>
            <person name="Krizsan K."/>
            <person name="Kiss B."/>
            <person name="Hess J."/>
            <person name="Varga T."/>
            <person name="Slot J."/>
            <person name="Riley R."/>
            <person name="Boka B."/>
            <person name="Rigling D."/>
            <person name="Barry K."/>
            <person name="Lee J."/>
            <person name="Mihaltcheva S."/>
            <person name="LaButti K."/>
            <person name="Lipzen A."/>
            <person name="Waldron R."/>
            <person name="Moloney N.M."/>
            <person name="Sperisen C."/>
            <person name="Kredics L."/>
            <person name="Vagvoelgyi C."/>
            <person name="Patrignani A."/>
            <person name="Fitzpatrick D."/>
            <person name="Nagy I."/>
            <person name="Doyle S."/>
            <person name="Anderson J.B."/>
            <person name="Grigoriev I.V."/>
            <person name="Gueldener U."/>
            <person name="Muensterkoetter M."/>
            <person name="Nagy L.G."/>
        </authorList>
    </citation>
    <scope>NUCLEOTIDE SEQUENCE [LARGE SCALE GENOMIC DNA]</scope>
    <source>
        <strain evidence="3">C18/9</strain>
    </source>
</reference>
<feature type="region of interest" description="Disordered" evidence="1">
    <location>
        <begin position="62"/>
        <end position="188"/>
    </location>
</feature>
<feature type="compositionally biased region" description="Low complexity" evidence="1">
    <location>
        <begin position="175"/>
        <end position="185"/>
    </location>
</feature>
<feature type="compositionally biased region" description="Gly residues" evidence="1">
    <location>
        <begin position="147"/>
        <end position="174"/>
    </location>
</feature>